<dbReference type="Pfam" id="PF04851">
    <property type="entry name" value="ResIII"/>
    <property type="match status" value="1"/>
</dbReference>
<evidence type="ECO:0000313" key="3">
    <source>
        <dbReference type="EMBL" id="UXZ96560.1"/>
    </source>
</evidence>
<sequence>MNYFFDTAVNILGNNKLRTPQIEAYIKAQEHFSNNPNEDALIVLPTGTGKTGLISIVPFGLAKGRVLIITPNLVTKQSIRKTQDLLEDNFWINYDVIFNADDLPATCEYNSQTLLSSLEQSHFVYSNIQQVHSERESALTNRVKSDFFDLIIIDEGHHAPADSWQKTLAHFSAAKKIFVTGTPFRGDKQEVPGKLIHATPLSEVMRDRYVKWLRKETVNAHELYFTLAEEPGRKYSKDEVLKFKDMEWVSRSVALSKECSLDVINQSIHNLNELRKASPKVPHKILAVGCSISHANDLRLWYEAEGLSTAIVHSSMVTQDLEAAFRVVDNHECDVVISVNMLMEGYDHRYLTVLAIFRPYRSLNAFAQIVGRVLRAIPAEEIEAFEIDNNAVVIYHEETGLDLMWTDFQQEVDRAQHQRTKEYAITELDYVRREQSLAGVQSSSAFVSDQDSYLNDLDFNKIFSDKRAEIDLIASKTIETWPGIEGYDEETLAKLRSVLVQAETKKAAQEVIDPNLLAKRPEIARKQLREILTKKAQDDVATLLSDRGIDDKSSTLYRIFAPHLPMINATTPNDGILVSFINTKLAKKFGRVADRDNSSLTKSIEHVEVIMKELRAMLK</sequence>
<feature type="domain" description="Helicase C-terminal" evidence="2">
    <location>
        <begin position="273"/>
        <end position="431"/>
    </location>
</feature>
<dbReference type="SMART" id="SM00487">
    <property type="entry name" value="DEXDc"/>
    <property type="match status" value="1"/>
</dbReference>
<dbReference type="GO" id="GO:0004386">
    <property type="term" value="F:helicase activity"/>
    <property type="evidence" value="ECO:0007669"/>
    <property type="project" value="UniProtKB-KW"/>
</dbReference>
<dbReference type="Pfam" id="PF00271">
    <property type="entry name" value="Helicase_C"/>
    <property type="match status" value="1"/>
</dbReference>
<proteinExistence type="predicted"/>
<protein>
    <submittedName>
        <fullName evidence="3">DEAD/DEAH box helicase family protein</fullName>
    </submittedName>
</protein>
<reference evidence="3" key="1">
    <citation type="submission" date="2021-08" db="EMBL/GenBank/DDBJ databases">
        <title>Complete genome sequence of Pseudomonas phytophila.</title>
        <authorList>
            <person name="Weir B.S."/>
            <person name="Templeton M.D."/>
            <person name="Arshed S."/>
            <person name="Andersen M.T."/>
            <person name="Jayaraman J."/>
        </authorList>
    </citation>
    <scope>NUCLEOTIDE SEQUENCE</scope>
    <source>
        <strain evidence="3">ICMP 23753</strain>
    </source>
</reference>
<dbReference type="EMBL" id="CP081201">
    <property type="protein sequence ID" value="UXZ96560.1"/>
    <property type="molecule type" value="Genomic_DNA"/>
</dbReference>
<name>A0ABY6FF84_9PSED</name>
<dbReference type="SMART" id="SM00490">
    <property type="entry name" value="HELICc"/>
    <property type="match status" value="1"/>
</dbReference>
<dbReference type="InterPro" id="IPR027417">
    <property type="entry name" value="P-loop_NTPase"/>
</dbReference>
<dbReference type="InterPro" id="IPR006935">
    <property type="entry name" value="Helicase/UvrB_N"/>
</dbReference>
<dbReference type="PROSITE" id="PS51192">
    <property type="entry name" value="HELICASE_ATP_BIND_1"/>
    <property type="match status" value="1"/>
</dbReference>
<dbReference type="RefSeq" id="WP_263269593.1">
    <property type="nucleotide sequence ID" value="NZ_CP081201.1"/>
</dbReference>
<dbReference type="InterPro" id="IPR001650">
    <property type="entry name" value="Helicase_C-like"/>
</dbReference>
<keyword evidence="3" id="KW-0547">Nucleotide-binding</keyword>
<dbReference type="Proteomes" id="UP001063228">
    <property type="component" value="Chromosome"/>
</dbReference>
<dbReference type="Gene3D" id="3.40.50.300">
    <property type="entry name" value="P-loop containing nucleotide triphosphate hydrolases"/>
    <property type="match status" value="2"/>
</dbReference>
<dbReference type="SUPFAM" id="SSF52540">
    <property type="entry name" value="P-loop containing nucleoside triphosphate hydrolases"/>
    <property type="match status" value="1"/>
</dbReference>
<dbReference type="PANTHER" id="PTHR47396">
    <property type="entry name" value="TYPE I RESTRICTION ENZYME ECOKI R PROTEIN"/>
    <property type="match status" value="1"/>
</dbReference>
<accession>A0ABY6FF84</accession>
<dbReference type="InterPro" id="IPR014001">
    <property type="entry name" value="Helicase_ATP-bd"/>
</dbReference>
<gene>
    <name evidence="3" type="ORF">K3169_01170</name>
</gene>
<organism evidence="3 4">
    <name type="scientific">Pseudomonas phytophila</name>
    <dbReference type="NCBI Taxonomy" id="2867264"/>
    <lineage>
        <taxon>Bacteria</taxon>
        <taxon>Pseudomonadati</taxon>
        <taxon>Pseudomonadota</taxon>
        <taxon>Gammaproteobacteria</taxon>
        <taxon>Pseudomonadales</taxon>
        <taxon>Pseudomonadaceae</taxon>
        <taxon>Pseudomonas</taxon>
    </lineage>
</organism>
<feature type="domain" description="Helicase ATP-binding" evidence="1">
    <location>
        <begin position="31"/>
        <end position="201"/>
    </location>
</feature>
<evidence type="ECO:0000313" key="4">
    <source>
        <dbReference type="Proteomes" id="UP001063228"/>
    </source>
</evidence>
<evidence type="ECO:0000259" key="1">
    <source>
        <dbReference type="PROSITE" id="PS51192"/>
    </source>
</evidence>
<keyword evidence="3" id="KW-0067">ATP-binding</keyword>
<dbReference type="PROSITE" id="PS51194">
    <property type="entry name" value="HELICASE_CTER"/>
    <property type="match status" value="1"/>
</dbReference>
<keyword evidence="4" id="KW-1185">Reference proteome</keyword>
<keyword evidence="3" id="KW-0347">Helicase</keyword>
<dbReference type="InterPro" id="IPR050742">
    <property type="entry name" value="Helicase_Restrict-Modif_Enz"/>
</dbReference>
<keyword evidence="3" id="KW-0378">Hydrolase</keyword>
<evidence type="ECO:0000259" key="2">
    <source>
        <dbReference type="PROSITE" id="PS51194"/>
    </source>
</evidence>
<dbReference type="PANTHER" id="PTHR47396:SF1">
    <property type="entry name" value="ATP-DEPENDENT HELICASE IRC3-RELATED"/>
    <property type="match status" value="1"/>
</dbReference>